<dbReference type="Pfam" id="PF01155">
    <property type="entry name" value="HypA"/>
    <property type="match status" value="1"/>
</dbReference>
<comment type="caution">
    <text evidence="6">The sequence shown here is derived from an EMBL/GenBank/DDBJ whole genome shotgun (WGS) entry which is preliminary data.</text>
</comment>
<reference evidence="6 7" key="1">
    <citation type="submission" date="2019-06" db="EMBL/GenBank/DDBJ databases">
        <title>Genome sequence of Ureibacillus terrenus.</title>
        <authorList>
            <person name="Maclea K.S."/>
            <person name="Simoes M."/>
        </authorList>
    </citation>
    <scope>NUCLEOTIDE SEQUENCE [LARGE SCALE GENOMIC DNA]</scope>
    <source>
        <strain evidence="6 7">ATCC BAA-384</strain>
    </source>
</reference>
<evidence type="ECO:0000313" key="7">
    <source>
        <dbReference type="Proteomes" id="UP000315753"/>
    </source>
</evidence>
<feature type="binding site" evidence="5">
    <location>
        <position position="76"/>
    </location>
    <ligand>
        <name>Zn(2+)</name>
        <dbReference type="ChEBI" id="CHEBI:29105"/>
    </ligand>
</feature>
<evidence type="ECO:0000313" key="6">
    <source>
        <dbReference type="EMBL" id="TQE88984.1"/>
    </source>
</evidence>
<dbReference type="OrthoDB" id="9800361at2"/>
<dbReference type="GO" id="GO:0008270">
    <property type="term" value="F:zinc ion binding"/>
    <property type="evidence" value="ECO:0007669"/>
    <property type="project" value="UniProtKB-UniRule"/>
</dbReference>
<dbReference type="AlphaFoldDB" id="A0A540UWW0"/>
<dbReference type="Gene3D" id="3.30.2320.80">
    <property type="match status" value="1"/>
</dbReference>
<dbReference type="Proteomes" id="UP000315753">
    <property type="component" value="Unassembled WGS sequence"/>
</dbReference>
<dbReference type="PANTHER" id="PTHR34535">
    <property type="entry name" value="HYDROGENASE MATURATION FACTOR HYPA"/>
    <property type="match status" value="1"/>
</dbReference>
<dbReference type="RefSeq" id="WP_141603191.1">
    <property type="nucleotide sequence ID" value="NZ_JARMSB010000018.1"/>
</dbReference>
<evidence type="ECO:0000256" key="5">
    <source>
        <dbReference type="HAMAP-Rule" id="MF_00213"/>
    </source>
</evidence>
<evidence type="ECO:0000256" key="1">
    <source>
        <dbReference type="ARBA" id="ARBA00010748"/>
    </source>
</evidence>
<keyword evidence="7" id="KW-1185">Reference proteome</keyword>
<evidence type="ECO:0000256" key="4">
    <source>
        <dbReference type="ARBA" id="ARBA00022833"/>
    </source>
</evidence>
<feature type="binding site" evidence="5">
    <location>
        <position position="90"/>
    </location>
    <ligand>
        <name>Zn(2+)</name>
        <dbReference type="ChEBI" id="CHEBI:29105"/>
    </ligand>
</feature>
<feature type="binding site" evidence="5">
    <location>
        <position position="73"/>
    </location>
    <ligand>
        <name>Zn(2+)</name>
        <dbReference type="ChEBI" id="CHEBI:29105"/>
    </ligand>
</feature>
<dbReference type="NCBIfam" id="TIGR00100">
    <property type="entry name" value="hypA"/>
    <property type="match status" value="1"/>
</dbReference>
<comment type="function">
    <text evidence="5">Involved in the maturation of [NiFe] hydrogenases. Required for nickel insertion into the metal center of the hydrogenase.</text>
</comment>
<dbReference type="InterPro" id="IPR000688">
    <property type="entry name" value="HypA/HybF"/>
</dbReference>
<evidence type="ECO:0000256" key="2">
    <source>
        <dbReference type="ARBA" id="ARBA00022596"/>
    </source>
</evidence>
<dbReference type="EMBL" id="VIGD01000023">
    <property type="protein sequence ID" value="TQE88984.1"/>
    <property type="molecule type" value="Genomic_DNA"/>
</dbReference>
<keyword evidence="3 5" id="KW-0479">Metal-binding</keyword>
<keyword evidence="4 5" id="KW-0862">Zinc</keyword>
<dbReference type="PANTHER" id="PTHR34535:SF3">
    <property type="entry name" value="HYDROGENASE MATURATION FACTOR HYPA"/>
    <property type="match status" value="1"/>
</dbReference>
<evidence type="ECO:0000256" key="3">
    <source>
        <dbReference type="ARBA" id="ARBA00022723"/>
    </source>
</evidence>
<protein>
    <recommendedName>
        <fullName evidence="5">Hydrogenase maturation factor HypA</fullName>
    </recommendedName>
</protein>
<keyword evidence="2 5" id="KW-0533">Nickel</keyword>
<feature type="binding site" evidence="5">
    <location>
        <position position="93"/>
    </location>
    <ligand>
        <name>Zn(2+)</name>
        <dbReference type="ChEBI" id="CHEBI:29105"/>
    </ligand>
</feature>
<dbReference type="GO" id="GO:0016151">
    <property type="term" value="F:nickel cation binding"/>
    <property type="evidence" value="ECO:0007669"/>
    <property type="project" value="UniProtKB-UniRule"/>
</dbReference>
<sequence>MHELSIAHSLVQLAIETAEQNHLKKIEALRVKLGVFSGVVKEALEFSFDIATEGTSIEGAHLIIEEIPLKIFCSQCSQEYVLEKPIPIKCPRCNSGTDQILEGKEIELYELVGEG</sequence>
<dbReference type="HAMAP" id="MF_00213">
    <property type="entry name" value="HypA_HybF"/>
    <property type="match status" value="1"/>
</dbReference>
<feature type="binding site" evidence="5">
    <location>
        <position position="2"/>
    </location>
    <ligand>
        <name>Ni(2+)</name>
        <dbReference type="ChEBI" id="CHEBI:49786"/>
    </ligand>
</feature>
<gene>
    <name evidence="5 6" type="primary">hypA</name>
    <name evidence="6" type="ORF">FKZ59_13025</name>
</gene>
<dbReference type="InterPro" id="IPR020538">
    <property type="entry name" value="Hydgase_Ni_incorp_HypA/HybF_CS"/>
</dbReference>
<dbReference type="GO" id="GO:0051604">
    <property type="term" value="P:protein maturation"/>
    <property type="evidence" value="ECO:0007669"/>
    <property type="project" value="InterPro"/>
</dbReference>
<accession>A0A540UWW0</accession>
<proteinExistence type="inferred from homology"/>
<organism evidence="6 7">
    <name type="scientific">Ureibacillus terrenus</name>
    <dbReference type="NCBI Taxonomy" id="118246"/>
    <lineage>
        <taxon>Bacteria</taxon>
        <taxon>Bacillati</taxon>
        <taxon>Bacillota</taxon>
        <taxon>Bacilli</taxon>
        <taxon>Bacillales</taxon>
        <taxon>Caryophanaceae</taxon>
        <taxon>Ureibacillus</taxon>
    </lineage>
</organism>
<name>A0A540UWW0_9BACL</name>
<comment type="similarity">
    <text evidence="1 5">Belongs to the HypA/HybF family.</text>
</comment>
<dbReference type="PIRSF" id="PIRSF004761">
    <property type="entry name" value="Hydrgn_mat_HypA"/>
    <property type="match status" value="1"/>
</dbReference>
<dbReference type="PROSITE" id="PS01249">
    <property type="entry name" value="HYPA"/>
    <property type="match status" value="1"/>
</dbReference>